<dbReference type="RefSeq" id="WP_087677670.1">
    <property type="nucleotide sequence ID" value="NZ_FUWV01000001.1"/>
</dbReference>
<dbReference type="Pfam" id="PF13672">
    <property type="entry name" value="PP2C_2"/>
    <property type="match status" value="1"/>
</dbReference>
<dbReference type="SMART" id="SM00332">
    <property type="entry name" value="PP2Cc"/>
    <property type="match status" value="1"/>
</dbReference>
<name>A0A1T4JZF9_9FIRM</name>
<dbReference type="CDD" id="cd00143">
    <property type="entry name" value="PP2Cc"/>
    <property type="match status" value="1"/>
</dbReference>
<dbReference type="SMART" id="SM00331">
    <property type="entry name" value="PP2C_SIG"/>
    <property type="match status" value="1"/>
</dbReference>
<dbReference type="InterPro" id="IPR036457">
    <property type="entry name" value="PPM-type-like_dom_sf"/>
</dbReference>
<dbReference type="InterPro" id="IPR015655">
    <property type="entry name" value="PP2C"/>
</dbReference>
<dbReference type="OrthoDB" id="9801841at2"/>
<dbReference type="PANTHER" id="PTHR13832">
    <property type="entry name" value="PROTEIN PHOSPHATASE 2C"/>
    <property type="match status" value="1"/>
</dbReference>
<dbReference type="InterPro" id="IPR001932">
    <property type="entry name" value="PPM-type_phosphatase-like_dom"/>
</dbReference>
<dbReference type="Proteomes" id="UP000196365">
    <property type="component" value="Unassembled WGS sequence"/>
</dbReference>
<protein>
    <submittedName>
        <fullName evidence="2">Protein phosphatase</fullName>
    </submittedName>
</protein>
<gene>
    <name evidence="2" type="ORF">SAMN02745973_00225</name>
</gene>
<reference evidence="2 3" key="1">
    <citation type="submission" date="2017-02" db="EMBL/GenBank/DDBJ databases">
        <authorList>
            <person name="Peterson S.W."/>
        </authorList>
    </citation>
    <scope>NUCLEOTIDE SEQUENCE [LARGE SCALE GENOMIC DNA]</scope>
    <source>
        <strain evidence="2 3">DSM 15102</strain>
    </source>
</reference>
<dbReference type="SUPFAM" id="SSF81606">
    <property type="entry name" value="PP2C-like"/>
    <property type="match status" value="1"/>
</dbReference>
<feature type="domain" description="PPM-type phosphatase" evidence="1">
    <location>
        <begin position="2"/>
        <end position="244"/>
    </location>
</feature>
<sequence length="244" mass="27414">MKIGYKTHIGMVRKRNEDSLLVLDKYYPKFSIFAVADGMGGHNAGEVASSMAIEGIKDYFLNNCIIEEFTFSDKEMNAVIKKINKDILEKSQIHSAFNGMGTTLTLVVNIKQEIHISHIGDSRVYKINDKGIKQLTEDHSLVAGLVKKGEITKEEAKIHPQKNVITRALGTDKAIYADMYHFKLYPEDIILLCTDGLTNSISENEIYRIINENKESDFQQIAEKLVTVANNNGGNDNISIIIFQ</sequence>
<dbReference type="AlphaFoldDB" id="A0A1T4JZF9"/>
<proteinExistence type="predicted"/>
<dbReference type="NCBIfam" id="NF033484">
    <property type="entry name" value="Stp1_PP2C_phos"/>
    <property type="match status" value="1"/>
</dbReference>
<evidence type="ECO:0000259" key="1">
    <source>
        <dbReference type="PROSITE" id="PS51746"/>
    </source>
</evidence>
<dbReference type="EMBL" id="FUWV01000001">
    <property type="protein sequence ID" value="SJZ35437.1"/>
    <property type="molecule type" value="Genomic_DNA"/>
</dbReference>
<organism evidence="2 3">
    <name type="scientific">Garciella nitratireducens DSM 15102</name>
    <dbReference type="NCBI Taxonomy" id="1121911"/>
    <lineage>
        <taxon>Bacteria</taxon>
        <taxon>Bacillati</taxon>
        <taxon>Bacillota</taxon>
        <taxon>Clostridia</taxon>
        <taxon>Eubacteriales</taxon>
        <taxon>Eubacteriaceae</taxon>
        <taxon>Garciella</taxon>
    </lineage>
</organism>
<dbReference type="PANTHER" id="PTHR13832:SF827">
    <property type="entry name" value="PROTEIN PHOSPHATASE 1L"/>
    <property type="match status" value="1"/>
</dbReference>
<keyword evidence="3" id="KW-1185">Reference proteome</keyword>
<evidence type="ECO:0000313" key="3">
    <source>
        <dbReference type="Proteomes" id="UP000196365"/>
    </source>
</evidence>
<accession>A0A1T4JZF9</accession>
<dbReference type="Gene3D" id="3.60.40.10">
    <property type="entry name" value="PPM-type phosphatase domain"/>
    <property type="match status" value="1"/>
</dbReference>
<dbReference type="GO" id="GO:0004722">
    <property type="term" value="F:protein serine/threonine phosphatase activity"/>
    <property type="evidence" value="ECO:0007669"/>
    <property type="project" value="InterPro"/>
</dbReference>
<evidence type="ECO:0000313" key="2">
    <source>
        <dbReference type="EMBL" id="SJZ35437.1"/>
    </source>
</evidence>
<dbReference type="PROSITE" id="PS51746">
    <property type="entry name" value="PPM_2"/>
    <property type="match status" value="1"/>
</dbReference>